<protein>
    <submittedName>
        <fullName evidence="2">Phage tail protein</fullName>
    </submittedName>
</protein>
<sequence length="238" mass="24670">MSMPTPADGSAPGYFGVYPALVTDLVDPDSLGRVEVRFPWLGADGDRDVRAWATLCSPYADNQQGLQIVPEVDSQVVVAFEAGNLRRPYVIGCAWNGARSQPESPTEANDLRVLKTRSGSSLEFDDGAAGAKITVTTSGGNRVVLDDSGGSAEVRTAAGHHVTMDRTQLTVSHALGCSVTLTATAVQVNGNVQVTVTAPMVSVSAPMATFSGVLQATTIIATTSVVSPSYSPGVGNML</sequence>
<dbReference type="AlphaFoldDB" id="A0A919W696"/>
<dbReference type="RefSeq" id="WP_246607563.1">
    <property type="nucleotide sequence ID" value="NZ_BOQN01000076.1"/>
</dbReference>
<organism evidence="2 3">
    <name type="scientific">Paractinoplanes toevensis</name>
    <dbReference type="NCBI Taxonomy" id="571911"/>
    <lineage>
        <taxon>Bacteria</taxon>
        <taxon>Bacillati</taxon>
        <taxon>Actinomycetota</taxon>
        <taxon>Actinomycetes</taxon>
        <taxon>Micromonosporales</taxon>
        <taxon>Micromonosporaceae</taxon>
        <taxon>Paractinoplanes</taxon>
    </lineage>
</organism>
<dbReference type="InterPro" id="IPR037026">
    <property type="entry name" value="Vgr_OB-fold_dom_sf"/>
</dbReference>
<comment type="caution">
    <text evidence="2">The sequence shown here is derived from an EMBL/GenBank/DDBJ whole genome shotgun (WGS) entry which is preliminary data.</text>
</comment>
<dbReference type="Proteomes" id="UP000677082">
    <property type="component" value="Unassembled WGS sequence"/>
</dbReference>
<feature type="domain" description="Gp5/Type VI secretion system Vgr protein OB-fold" evidence="1">
    <location>
        <begin position="18"/>
        <end position="95"/>
    </location>
</feature>
<proteinExistence type="predicted"/>
<evidence type="ECO:0000259" key="1">
    <source>
        <dbReference type="Pfam" id="PF04717"/>
    </source>
</evidence>
<dbReference type="Pfam" id="PF04717">
    <property type="entry name" value="Phage_base_V"/>
    <property type="match status" value="1"/>
</dbReference>
<dbReference type="SUPFAM" id="SSF69255">
    <property type="entry name" value="gp5 N-terminal domain-like"/>
    <property type="match status" value="1"/>
</dbReference>
<accession>A0A919W696</accession>
<reference evidence="2 3" key="1">
    <citation type="submission" date="2021-03" db="EMBL/GenBank/DDBJ databases">
        <title>Whole genome shotgun sequence of Actinoplanes toevensis NBRC 105298.</title>
        <authorList>
            <person name="Komaki H."/>
            <person name="Tamura T."/>
        </authorList>
    </citation>
    <scope>NUCLEOTIDE SEQUENCE [LARGE SCALE GENOMIC DNA]</scope>
    <source>
        <strain evidence="2 3">NBRC 105298</strain>
    </source>
</reference>
<keyword evidence="3" id="KW-1185">Reference proteome</keyword>
<evidence type="ECO:0000313" key="2">
    <source>
        <dbReference type="EMBL" id="GIM94235.1"/>
    </source>
</evidence>
<dbReference type="InterPro" id="IPR006531">
    <property type="entry name" value="Gp5/Vgr_OB"/>
</dbReference>
<dbReference type="EMBL" id="BOQN01000076">
    <property type="protein sequence ID" value="GIM94235.1"/>
    <property type="molecule type" value="Genomic_DNA"/>
</dbReference>
<name>A0A919W696_9ACTN</name>
<evidence type="ECO:0000313" key="3">
    <source>
        <dbReference type="Proteomes" id="UP000677082"/>
    </source>
</evidence>
<dbReference type="Gene3D" id="2.40.50.230">
    <property type="entry name" value="Gp5 N-terminal domain"/>
    <property type="match status" value="1"/>
</dbReference>
<gene>
    <name evidence="2" type="ORF">Ato02nite_060280</name>
</gene>